<dbReference type="EMBL" id="CP163443">
    <property type="protein sequence ID" value="XDQ58843.1"/>
    <property type="molecule type" value="Genomic_DNA"/>
</dbReference>
<sequence>MAVADLRGRHLAVLDFARTCATAPADRTTRDPGQPGVRLRLFLDLRQTLPHQDGP</sequence>
<reference evidence="1" key="1">
    <citation type="submission" date="2024-07" db="EMBL/GenBank/DDBJ databases">
        <authorList>
            <person name="Yu S.T."/>
        </authorList>
    </citation>
    <scope>NUCLEOTIDE SEQUENCE</scope>
    <source>
        <strain evidence="1">R41</strain>
    </source>
</reference>
<protein>
    <submittedName>
        <fullName evidence="1">DUF6207 family protein</fullName>
    </submittedName>
</protein>
<dbReference type="AlphaFoldDB" id="A0AB39RTR6"/>
<proteinExistence type="predicted"/>
<dbReference type="Pfam" id="PF19711">
    <property type="entry name" value="DUF6207"/>
    <property type="match status" value="1"/>
</dbReference>
<dbReference type="RefSeq" id="WP_369252070.1">
    <property type="nucleotide sequence ID" value="NZ_CP163443.1"/>
</dbReference>
<dbReference type="InterPro" id="IPR045775">
    <property type="entry name" value="DUF6207"/>
</dbReference>
<accession>A0AB39RTR6</accession>
<gene>
    <name evidence="1" type="ORF">AB5J53_05725</name>
</gene>
<evidence type="ECO:0000313" key="1">
    <source>
        <dbReference type="EMBL" id="XDQ58843.1"/>
    </source>
</evidence>
<organism evidence="1">
    <name type="scientific">Streptomyces sp. R41</name>
    <dbReference type="NCBI Taxonomy" id="3238632"/>
    <lineage>
        <taxon>Bacteria</taxon>
        <taxon>Bacillati</taxon>
        <taxon>Actinomycetota</taxon>
        <taxon>Actinomycetes</taxon>
        <taxon>Kitasatosporales</taxon>
        <taxon>Streptomycetaceae</taxon>
        <taxon>Streptomyces</taxon>
    </lineage>
</organism>
<name>A0AB39RTR6_9ACTN</name>